<keyword evidence="6" id="KW-0808">Transferase</keyword>
<evidence type="ECO:0000256" key="2">
    <source>
        <dbReference type="ARBA" id="ARBA00037999"/>
    </source>
</evidence>
<dbReference type="Pfam" id="PF01041">
    <property type="entry name" value="DegT_DnrJ_EryC1"/>
    <property type="match status" value="1"/>
</dbReference>
<protein>
    <submittedName>
        <fullName evidence="6">Aminotransferase, anthrose biosynthesis</fullName>
    </submittedName>
</protein>
<evidence type="ECO:0000313" key="7">
    <source>
        <dbReference type="Proteomes" id="UP000289437"/>
    </source>
</evidence>
<comment type="similarity">
    <text evidence="2 5">Belongs to the DegT/DnrJ/EryC1 family.</text>
</comment>
<evidence type="ECO:0000256" key="3">
    <source>
        <dbReference type="PIRSR" id="PIRSR000390-1"/>
    </source>
</evidence>
<accession>A0A4Q0SXN7</accession>
<name>A0A4Q0SXN7_9BACT</name>
<dbReference type="OrthoDB" id="9810913at2"/>
<gene>
    <name evidence="6" type="ORF">GRAN_3864</name>
</gene>
<comment type="caution">
    <text evidence="6">The sequence shown here is derived from an EMBL/GenBank/DDBJ whole genome shotgun (WGS) entry which is preliminary data.</text>
</comment>
<organism evidence="6 7">
    <name type="scientific">Granulicella sibirica</name>
    <dbReference type="NCBI Taxonomy" id="2479048"/>
    <lineage>
        <taxon>Bacteria</taxon>
        <taxon>Pseudomonadati</taxon>
        <taxon>Acidobacteriota</taxon>
        <taxon>Terriglobia</taxon>
        <taxon>Terriglobales</taxon>
        <taxon>Acidobacteriaceae</taxon>
        <taxon>Granulicella</taxon>
    </lineage>
</organism>
<dbReference type="GO" id="GO:0008483">
    <property type="term" value="F:transaminase activity"/>
    <property type="evidence" value="ECO:0007669"/>
    <property type="project" value="UniProtKB-KW"/>
</dbReference>
<evidence type="ECO:0000313" key="6">
    <source>
        <dbReference type="EMBL" id="RXH54760.1"/>
    </source>
</evidence>
<dbReference type="PANTHER" id="PTHR30244:SF9">
    <property type="entry name" value="PROTEIN RV3402C"/>
    <property type="match status" value="1"/>
</dbReference>
<proteinExistence type="inferred from homology"/>
<reference evidence="6 7" key="1">
    <citation type="submission" date="2018-11" db="EMBL/GenBank/DDBJ databases">
        <authorList>
            <person name="Mardanov A.V."/>
            <person name="Ravin N.V."/>
            <person name="Dedysh S.N."/>
        </authorList>
    </citation>
    <scope>NUCLEOTIDE SEQUENCE [LARGE SCALE GENOMIC DNA]</scope>
    <source>
        <strain evidence="6 7">AF10</strain>
    </source>
</reference>
<reference evidence="7" key="2">
    <citation type="submission" date="2019-02" db="EMBL/GenBank/DDBJ databases">
        <title>Granulicella sibirica sp. nov., a psychrotolerant acidobacterium isolated from an organic soil layer in forested tundra, West Siberia.</title>
        <authorList>
            <person name="Oshkin I.Y."/>
            <person name="Kulichevskaya I.S."/>
            <person name="Rijpstra W.I.C."/>
            <person name="Sinninghe Damste J.S."/>
            <person name="Rakitin A.L."/>
            <person name="Ravin N.V."/>
            <person name="Dedysh S.N."/>
        </authorList>
    </citation>
    <scope>NUCLEOTIDE SEQUENCE [LARGE SCALE GENOMIC DNA]</scope>
    <source>
        <strain evidence="7">AF10</strain>
    </source>
</reference>
<keyword evidence="6" id="KW-0032">Aminotransferase</keyword>
<dbReference type="GO" id="GO:0030170">
    <property type="term" value="F:pyridoxal phosphate binding"/>
    <property type="evidence" value="ECO:0007669"/>
    <property type="project" value="TreeGrafter"/>
</dbReference>
<feature type="active site" description="Proton acceptor" evidence="3">
    <location>
        <position position="196"/>
    </location>
</feature>
<keyword evidence="1 4" id="KW-0663">Pyridoxal phosphate</keyword>
<evidence type="ECO:0000256" key="4">
    <source>
        <dbReference type="PIRSR" id="PIRSR000390-2"/>
    </source>
</evidence>
<dbReference type="InterPro" id="IPR000653">
    <property type="entry name" value="DegT/StrS_aminotransferase"/>
</dbReference>
<dbReference type="InterPro" id="IPR015421">
    <property type="entry name" value="PyrdxlP-dep_Trfase_major"/>
</dbReference>
<evidence type="ECO:0000256" key="5">
    <source>
        <dbReference type="RuleBase" id="RU004508"/>
    </source>
</evidence>
<sequence>MIRIPLARPNPAKLSEAIAELKALEERAIFSNFGPLSIGFEQRMTNQVFGGVGECLTVCNATIGLIMAVRQAMMRRPATKRRYALMPSFTFAAAAQAVQWNRLTPLFCDINRVDWSADEHSEAELLERYKDEIAVVVPYATFGYDIDLDRYEKIQRDYGIPVVIDAAASLGTISGNGLGFGSGFSGSVIYSMHVTKSFATSEGGLIYSADSEMIRTLRTMSNFGFGEPRNATMVGLNGKMTEVSALLASLRLESFDEVMQRRSELVGMYREALPELSFQPVKAHRQAHQFTSTLLPKELAPYRSKVQAELTRLGIGSANYFSPHVAEQPYFRDSFSPVSLPVTDEIAARALTLPLFDAMTDAQAHEVSAAVKEALGIVEERHVAVESPMLAAGD</sequence>
<dbReference type="Proteomes" id="UP000289437">
    <property type="component" value="Unassembled WGS sequence"/>
</dbReference>
<feature type="modified residue" description="N6-(pyridoxal phosphate)lysine" evidence="4">
    <location>
        <position position="196"/>
    </location>
</feature>
<dbReference type="RefSeq" id="WP_161571047.1">
    <property type="nucleotide sequence ID" value="NZ_RDSM01000003.1"/>
</dbReference>
<keyword evidence="7" id="KW-1185">Reference proteome</keyword>
<evidence type="ECO:0000256" key="1">
    <source>
        <dbReference type="ARBA" id="ARBA00022898"/>
    </source>
</evidence>
<dbReference type="InterPro" id="IPR015424">
    <property type="entry name" value="PyrdxlP-dep_Trfase"/>
</dbReference>
<dbReference type="PIRSF" id="PIRSF000390">
    <property type="entry name" value="PLP_StrS"/>
    <property type="match status" value="1"/>
</dbReference>
<dbReference type="GO" id="GO:0000271">
    <property type="term" value="P:polysaccharide biosynthetic process"/>
    <property type="evidence" value="ECO:0007669"/>
    <property type="project" value="TreeGrafter"/>
</dbReference>
<dbReference type="EMBL" id="RDSM01000003">
    <property type="protein sequence ID" value="RXH54760.1"/>
    <property type="molecule type" value="Genomic_DNA"/>
</dbReference>
<dbReference type="AlphaFoldDB" id="A0A4Q0SXN7"/>
<dbReference type="PANTHER" id="PTHR30244">
    <property type="entry name" value="TRANSAMINASE"/>
    <property type="match status" value="1"/>
</dbReference>
<dbReference type="Gene3D" id="3.40.640.10">
    <property type="entry name" value="Type I PLP-dependent aspartate aminotransferase-like (Major domain)"/>
    <property type="match status" value="1"/>
</dbReference>
<dbReference type="SUPFAM" id="SSF53383">
    <property type="entry name" value="PLP-dependent transferases"/>
    <property type="match status" value="1"/>
</dbReference>